<evidence type="ECO:0000313" key="3">
    <source>
        <dbReference type="Proteomes" id="UP001341281"/>
    </source>
</evidence>
<dbReference type="AlphaFoldDB" id="A0AAQ3WUV9"/>
<gene>
    <name evidence="2" type="ORF">U9M48_023607</name>
</gene>
<feature type="region of interest" description="Disordered" evidence="1">
    <location>
        <begin position="1"/>
        <end position="34"/>
    </location>
</feature>
<organism evidence="2 3">
    <name type="scientific">Paspalum notatum var. saurae</name>
    <dbReference type="NCBI Taxonomy" id="547442"/>
    <lineage>
        <taxon>Eukaryota</taxon>
        <taxon>Viridiplantae</taxon>
        <taxon>Streptophyta</taxon>
        <taxon>Embryophyta</taxon>
        <taxon>Tracheophyta</taxon>
        <taxon>Spermatophyta</taxon>
        <taxon>Magnoliopsida</taxon>
        <taxon>Liliopsida</taxon>
        <taxon>Poales</taxon>
        <taxon>Poaceae</taxon>
        <taxon>PACMAD clade</taxon>
        <taxon>Panicoideae</taxon>
        <taxon>Andropogonodae</taxon>
        <taxon>Paspaleae</taxon>
        <taxon>Paspalinae</taxon>
        <taxon>Paspalum</taxon>
    </lineage>
</organism>
<name>A0AAQ3WUV9_PASNO</name>
<evidence type="ECO:0000256" key="1">
    <source>
        <dbReference type="SAM" id="MobiDB-lite"/>
    </source>
</evidence>
<sequence>MDRRPSDGPEVDDEDLDGPRQKSSNGPEAMLGIGRPWKLGTRRGDWAKTTGYVAHIQARHGEEEDQAVIVVVRLYLFGLAPSGIFRVGVLM</sequence>
<reference evidence="2 3" key="1">
    <citation type="submission" date="2024-02" db="EMBL/GenBank/DDBJ databases">
        <title>High-quality chromosome-scale genome assembly of Pensacola bahiagrass (Paspalum notatum Flugge var. saurae).</title>
        <authorList>
            <person name="Vega J.M."/>
            <person name="Podio M."/>
            <person name="Orjuela J."/>
            <person name="Siena L.A."/>
            <person name="Pessino S.C."/>
            <person name="Combes M.C."/>
            <person name="Mariac C."/>
            <person name="Albertini E."/>
            <person name="Pupilli F."/>
            <person name="Ortiz J.P.A."/>
            <person name="Leblanc O."/>
        </authorList>
    </citation>
    <scope>NUCLEOTIDE SEQUENCE [LARGE SCALE GENOMIC DNA]</scope>
    <source>
        <strain evidence="2">R1</strain>
        <tissue evidence="2">Leaf</tissue>
    </source>
</reference>
<dbReference type="EMBL" id="CP144749">
    <property type="protein sequence ID" value="WVZ75568.1"/>
    <property type="molecule type" value="Genomic_DNA"/>
</dbReference>
<proteinExistence type="predicted"/>
<accession>A0AAQ3WUV9</accession>
<keyword evidence="3" id="KW-1185">Reference proteome</keyword>
<evidence type="ECO:0000313" key="2">
    <source>
        <dbReference type="EMBL" id="WVZ75568.1"/>
    </source>
</evidence>
<dbReference type="Proteomes" id="UP001341281">
    <property type="component" value="Chromosome 05"/>
</dbReference>
<protein>
    <submittedName>
        <fullName evidence="2">Uncharacterized protein</fullName>
    </submittedName>
</protein>